<name>A0A9D1SHK9_9FIRM</name>
<evidence type="ECO:0000313" key="2">
    <source>
        <dbReference type="Proteomes" id="UP000824094"/>
    </source>
</evidence>
<dbReference type="InterPro" id="IPR016193">
    <property type="entry name" value="Cytidine_deaminase-like"/>
</dbReference>
<evidence type="ECO:0000313" key="1">
    <source>
        <dbReference type="EMBL" id="HIU60290.1"/>
    </source>
</evidence>
<dbReference type="Gene3D" id="3.40.140.30">
    <property type="entry name" value="Hypothetical protein TM1506"/>
    <property type="match status" value="1"/>
</dbReference>
<dbReference type="InterPro" id="IPR015067">
    <property type="entry name" value="DUF1893_TM1506-like"/>
</dbReference>
<reference evidence="1" key="2">
    <citation type="journal article" date="2021" name="PeerJ">
        <title>Extensive microbial diversity within the chicken gut microbiome revealed by metagenomics and culture.</title>
        <authorList>
            <person name="Gilroy R."/>
            <person name="Ravi A."/>
            <person name="Getino M."/>
            <person name="Pursley I."/>
            <person name="Horton D.L."/>
            <person name="Alikhan N.F."/>
            <person name="Baker D."/>
            <person name="Gharbi K."/>
            <person name="Hall N."/>
            <person name="Watson M."/>
            <person name="Adriaenssens E.M."/>
            <person name="Foster-Nyarko E."/>
            <person name="Jarju S."/>
            <person name="Secka A."/>
            <person name="Antonio M."/>
            <person name="Oren A."/>
            <person name="Chaudhuri R.R."/>
            <person name="La Ragione R."/>
            <person name="Hildebrand F."/>
            <person name="Pallen M.J."/>
        </authorList>
    </citation>
    <scope>NUCLEOTIDE SEQUENCE</scope>
    <source>
        <strain evidence="1">18911</strain>
    </source>
</reference>
<reference evidence="1" key="1">
    <citation type="submission" date="2020-10" db="EMBL/GenBank/DDBJ databases">
        <authorList>
            <person name="Gilroy R."/>
        </authorList>
    </citation>
    <scope>NUCLEOTIDE SEQUENCE</scope>
    <source>
        <strain evidence="1">18911</strain>
    </source>
</reference>
<dbReference type="AlphaFoldDB" id="A0A9D1SHK9"/>
<dbReference type="Proteomes" id="UP000824094">
    <property type="component" value="Unassembled WGS sequence"/>
</dbReference>
<dbReference type="EMBL" id="DVNF01000081">
    <property type="protein sequence ID" value="HIU60290.1"/>
    <property type="molecule type" value="Genomic_DNA"/>
</dbReference>
<protein>
    <submittedName>
        <fullName evidence="1">DUF1893 domain-containing protein</fullName>
    </submittedName>
</protein>
<dbReference type="GO" id="GO:0003824">
    <property type="term" value="F:catalytic activity"/>
    <property type="evidence" value="ECO:0007669"/>
    <property type="project" value="InterPro"/>
</dbReference>
<gene>
    <name evidence="1" type="ORF">IAB05_02730</name>
</gene>
<dbReference type="Pfam" id="PF08973">
    <property type="entry name" value="TM1506"/>
    <property type="match status" value="1"/>
</dbReference>
<proteinExistence type="predicted"/>
<accession>A0A9D1SHK9</accession>
<organism evidence="1 2">
    <name type="scientific">Candidatus Stercoripulliclostridium merdigallinarum</name>
    <dbReference type="NCBI Taxonomy" id="2840951"/>
    <lineage>
        <taxon>Bacteria</taxon>
        <taxon>Bacillati</taxon>
        <taxon>Bacillota</taxon>
        <taxon>Clostridia</taxon>
        <taxon>Eubacteriales</taxon>
        <taxon>Candidatus Stercoripulliclostridium</taxon>
    </lineage>
</organism>
<dbReference type="InterPro" id="IPR037081">
    <property type="entry name" value="Hyp_TM1506"/>
</dbReference>
<dbReference type="SUPFAM" id="SSF53927">
    <property type="entry name" value="Cytidine deaminase-like"/>
    <property type="match status" value="1"/>
</dbReference>
<sequence length="130" mass="13877">MNDYTCRIVRGEEEIYRSTERGIAPLIAIIDGGIDVAGAVAYDKIVGKAAALLYVLTGVGAVHAGVLGKAAARLFDENGIAYTYETLTENIINRKGDGVCPMEETVRDVDSPAAAYKALKQKLRDMAKGV</sequence>
<comment type="caution">
    <text evidence="1">The sequence shown here is derived from an EMBL/GenBank/DDBJ whole genome shotgun (WGS) entry which is preliminary data.</text>
</comment>